<evidence type="ECO:0000313" key="1">
    <source>
        <dbReference type="EMBL" id="APT56238.1"/>
    </source>
</evidence>
<dbReference type="InterPro" id="IPR007710">
    <property type="entry name" value="Nucleoside_deoxyribTrfase"/>
</dbReference>
<dbReference type="GO" id="GO:0009159">
    <property type="term" value="P:deoxyribonucleoside monophosphate catabolic process"/>
    <property type="evidence" value="ECO:0007669"/>
    <property type="project" value="TreeGrafter"/>
</dbReference>
<accession>A0A1L7ABR3</accession>
<name>A0A1L7ABR3_9PROT</name>
<dbReference type="Gene3D" id="3.40.50.450">
    <property type="match status" value="1"/>
</dbReference>
<dbReference type="SUPFAM" id="SSF52309">
    <property type="entry name" value="N-(deoxy)ribosyltransferase-like"/>
    <property type="match status" value="1"/>
</dbReference>
<gene>
    <name evidence="1" type="ORF">RGI145_03045</name>
</gene>
<dbReference type="PANTHER" id="PTHR15364">
    <property type="entry name" value="2'-DEOXYNUCLEOSIDE 5'-PHOSPHATE N-HYDROLASE 1"/>
    <property type="match status" value="1"/>
</dbReference>
<dbReference type="AlphaFoldDB" id="A0A1L7ABR3"/>
<dbReference type="Pfam" id="PF05014">
    <property type="entry name" value="Nuc_deoxyrib_tr"/>
    <property type="match status" value="1"/>
</dbReference>
<dbReference type="EMBL" id="CP015583">
    <property type="protein sequence ID" value="APT56238.1"/>
    <property type="molecule type" value="Genomic_DNA"/>
</dbReference>
<keyword evidence="1" id="KW-0808">Transferase</keyword>
<organism evidence="1 2">
    <name type="scientific">Roseomonas gilardii</name>
    <dbReference type="NCBI Taxonomy" id="257708"/>
    <lineage>
        <taxon>Bacteria</taxon>
        <taxon>Pseudomonadati</taxon>
        <taxon>Pseudomonadota</taxon>
        <taxon>Alphaproteobacteria</taxon>
        <taxon>Acetobacterales</taxon>
        <taxon>Roseomonadaceae</taxon>
        <taxon>Roseomonas</taxon>
    </lineage>
</organism>
<dbReference type="GO" id="GO:0016740">
    <property type="term" value="F:transferase activity"/>
    <property type="evidence" value="ECO:0007669"/>
    <property type="project" value="UniProtKB-KW"/>
</dbReference>
<dbReference type="RefSeq" id="WP_075797188.1">
    <property type="nucleotide sequence ID" value="NZ_CP015583.1"/>
</dbReference>
<protein>
    <submittedName>
        <fullName evidence="1">Nucleoside 2-deoxyribosyltransferase</fullName>
    </submittedName>
</protein>
<dbReference type="KEGG" id="rgi:RGI145_03045"/>
<dbReference type="Proteomes" id="UP000185494">
    <property type="component" value="Chromosome 1"/>
</dbReference>
<dbReference type="eggNOG" id="COG3613">
    <property type="taxonomic scope" value="Bacteria"/>
</dbReference>
<dbReference type="GO" id="GO:0070694">
    <property type="term" value="F:5-hydroxymethyl-dUMP N-hydrolase activity"/>
    <property type="evidence" value="ECO:0007669"/>
    <property type="project" value="TreeGrafter"/>
</dbReference>
<reference evidence="1 2" key="1">
    <citation type="submission" date="2016-05" db="EMBL/GenBank/DDBJ databases">
        <title>Complete Genome and Methylome Analysis of Psychrotrophic Bacterial Isolates from Antarctic Lake Untersee.</title>
        <authorList>
            <person name="Fomenkov A."/>
            <person name="Akimov V.N."/>
            <person name="Vasilyeva L.V."/>
            <person name="Andersen D."/>
            <person name="Vincze T."/>
            <person name="Roberts R.J."/>
        </authorList>
    </citation>
    <scope>NUCLEOTIDE SEQUENCE [LARGE SCALE GENOMIC DNA]</scope>
    <source>
        <strain evidence="1 2">U14-5</strain>
    </source>
</reference>
<dbReference type="InterPro" id="IPR051239">
    <property type="entry name" value="2'-dNMP_N-hydrolase"/>
</dbReference>
<sequence length="183" mass="19562">MRAYLAGPDVFLPKAREHARRKTGICARYGITGRPPLNEDAEGLAAETTWLGIYRKDVAMMEECDIVIANLTPFRGPSADSGTLVEIGWFLGRGKPIFGYSNSASLFETRSRAQVAAVPDPLEGITIEGFGAPDNLMIPGAVLDGGGLPMVLPPDGRDRAFDALDVFELCVAQAAVKLGLRGE</sequence>
<evidence type="ECO:0000313" key="2">
    <source>
        <dbReference type="Proteomes" id="UP000185494"/>
    </source>
</evidence>
<proteinExistence type="predicted"/>
<dbReference type="PANTHER" id="PTHR15364:SF0">
    <property type="entry name" value="2'-DEOXYNUCLEOSIDE 5'-PHOSPHATE N-HYDROLASE 1"/>
    <property type="match status" value="1"/>
</dbReference>